<dbReference type="Proteomes" id="UP000482960">
    <property type="component" value="Unassembled WGS sequence"/>
</dbReference>
<reference evidence="2 3" key="2">
    <citation type="submission" date="2020-03" db="EMBL/GenBank/DDBJ databases">
        <authorList>
            <person name="Ichikawa N."/>
            <person name="Kimura A."/>
            <person name="Kitahashi Y."/>
            <person name="Uohara A."/>
        </authorList>
    </citation>
    <scope>NUCLEOTIDE SEQUENCE [LARGE SCALE GENOMIC DNA]</scope>
    <source>
        <strain evidence="2 3">NBRC 108638</strain>
    </source>
</reference>
<reference evidence="2 3" key="1">
    <citation type="submission" date="2020-03" db="EMBL/GenBank/DDBJ databases">
        <title>Whole genome shotgun sequence of Phytohabitans rumicis NBRC 108638.</title>
        <authorList>
            <person name="Komaki H."/>
            <person name="Tamura T."/>
        </authorList>
    </citation>
    <scope>NUCLEOTIDE SEQUENCE [LARGE SCALE GENOMIC DNA]</scope>
    <source>
        <strain evidence="2 3">NBRC 108638</strain>
    </source>
</reference>
<evidence type="ECO:0000256" key="1">
    <source>
        <dbReference type="SAM" id="MobiDB-lite"/>
    </source>
</evidence>
<feature type="compositionally biased region" description="Basic and acidic residues" evidence="1">
    <location>
        <begin position="139"/>
        <end position="157"/>
    </location>
</feature>
<protein>
    <submittedName>
        <fullName evidence="2">Uncharacterized protein</fullName>
    </submittedName>
</protein>
<feature type="region of interest" description="Disordered" evidence="1">
    <location>
        <begin position="95"/>
        <end position="157"/>
    </location>
</feature>
<proteinExistence type="predicted"/>
<evidence type="ECO:0000313" key="2">
    <source>
        <dbReference type="EMBL" id="GFJ95509.1"/>
    </source>
</evidence>
<evidence type="ECO:0000313" key="3">
    <source>
        <dbReference type="Proteomes" id="UP000482960"/>
    </source>
</evidence>
<comment type="caution">
    <text evidence="2">The sequence shown here is derived from an EMBL/GenBank/DDBJ whole genome shotgun (WGS) entry which is preliminary data.</text>
</comment>
<dbReference type="AlphaFoldDB" id="A0A6V8LLK6"/>
<keyword evidence="3" id="KW-1185">Reference proteome</keyword>
<sequence length="157" mass="17407">MKGRRVFVRDRSQAEAADQFKQLLGEPQGIQKIVQGRVIGRGTIHSIARNLLYSLSGVKKVYDCLLALGPSRCRALVGVSSGLSSGCEVLACQRSRGSQRHSNKGQDYRTDRNSIHVDDSRPDAARTERAVFGMFGHSPYEKGRERPRSSTLDRFDG</sequence>
<feature type="compositionally biased region" description="Basic and acidic residues" evidence="1">
    <location>
        <begin position="104"/>
        <end position="129"/>
    </location>
</feature>
<organism evidence="2 3">
    <name type="scientific">Phytohabitans rumicis</name>
    <dbReference type="NCBI Taxonomy" id="1076125"/>
    <lineage>
        <taxon>Bacteria</taxon>
        <taxon>Bacillati</taxon>
        <taxon>Actinomycetota</taxon>
        <taxon>Actinomycetes</taxon>
        <taxon>Micromonosporales</taxon>
        <taxon>Micromonosporaceae</taxon>
    </lineage>
</organism>
<name>A0A6V8LLK6_9ACTN</name>
<gene>
    <name evidence="2" type="ORF">Prum_091510</name>
</gene>
<accession>A0A6V8LLK6</accession>
<dbReference type="EMBL" id="BLPG01000001">
    <property type="protein sequence ID" value="GFJ95509.1"/>
    <property type="molecule type" value="Genomic_DNA"/>
</dbReference>